<comment type="similarity">
    <text evidence="9">Belongs to the ZNF593/BUD20 C2H2-type zinc-finger protein family.</text>
</comment>
<keyword evidence="5" id="KW-0479">Metal-binding</keyword>
<dbReference type="PANTHER" id="PTHR46095:SF1">
    <property type="entry name" value="ZINC FINGER PROTEIN 593"/>
    <property type="match status" value="1"/>
</dbReference>
<dbReference type="GO" id="GO:0005634">
    <property type="term" value="C:nucleus"/>
    <property type="evidence" value="ECO:0007669"/>
    <property type="project" value="UniProtKB-SubCell"/>
</dbReference>
<evidence type="ECO:0000256" key="2">
    <source>
        <dbReference type="ARBA" id="ARBA00004496"/>
    </source>
</evidence>
<evidence type="ECO:0000313" key="12">
    <source>
        <dbReference type="EMBL" id="ELA42323.1"/>
    </source>
</evidence>
<keyword evidence="4" id="KW-0690">Ribosome biogenesis</keyword>
<feature type="domain" description="C2H2-type" evidence="11">
    <location>
        <begin position="56"/>
        <end position="80"/>
    </location>
</feature>
<dbReference type="AlphaFoldDB" id="L2GN48"/>
<evidence type="ECO:0000256" key="3">
    <source>
        <dbReference type="ARBA" id="ARBA00022490"/>
    </source>
</evidence>
<gene>
    <name evidence="12" type="ORF">VICG_00723</name>
</gene>
<evidence type="ECO:0000256" key="7">
    <source>
        <dbReference type="ARBA" id="ARBA00022833"/>
    </source>
</evidence>
<dbReference type="InterPro" id="IPR003604">
    <property type="entry name" value="Matrin/U1-like-C_Znf_C2H2"/>
</dbReference>
<dbReference type="InterPro" id="IPR051879">
    <property type="entry name" value="C2H2-ZF_Maturation_Protein"/>
</dbReference>
<keyword evidence="13" id="KW-1185">Reference proteome</keyword>
<evidence type="ECO:0000256" key="8">
    <source>
        <dbReference type="ARBA" id="ARBA00023242"/>
    </source>
</evidence>
<dbReference type="GO" id="GO:0003676">
    <property type="term" value="F:nucleic acid binding"/>
    <property type="evidence" value="ECO:0007669"/>
    <property type="project" value="InterPro"/>
</dbReference>
<reference evidence="13" key="1">
    <citation type="submission" date="2011-05" db="EMBL/GenBank/DDBJ databases">
        <title>The genome sequence of Vittaforma corneae strain ATCC 50505.</title>
        <authorList>
            <consortium name="The Broad Institute Genome Sequencing Platform"/>
            <person name="Cuomo C."/>
            <person name="Didier E."/>
            <person name="Bowers L."/>
            <person name="Young S.K."/>
            <person name="Zeng Q."/>
            <person name="Gargeya S."/>
            <person name="Fitzgerald M."/>
            <person name="Haas B."/>
            <person name="Abouelleil A."/>
            <person name="Alvarado L."/>
            <person name="Arachchi H.M."/>
            <person name="Berlin A."/>
            <person name="Chapman S.B."/>
            <person name="Gearin G."/>
            <person name="Goldberg J."/>
            <person name="Griggs A."/>
            <person name="Gujja S."/>
            <person name="Hansen M."/>
            <person name="Heiman D."/>
            <person name="Howarth C."/>
            <person name="Larimer J."/>
            <person name="Lui A."/>
            <person name="MacDonald P.J.P."/>
            <person name="McCowen C."/>
            <person name="Montmayeur A."/>
            <person name="Murphy C."/>
            <person name="Neiman D."/>
            <person name="Pearson M."/>
            <person name="Priest M."/>
            <person name="Roberts A."/>
            <person name="Saif S."/>
            <person name="Shea T."/>
            <person name="Sisk P."/>
            <person name="Stolte C."/>
            <person name="Sykes S."/>
            <person name="Wortman J."/>
            <person name="Nusbaum C."/>
            <person name="Birren B."/>
        </authorList>
    </citation>
    <scope>NUCLEOTIDE SEQUENCE [LARGE SCALE GENOMIC DNA]</scope>
    <source>
        <strain evidence="13">ATCC 50505</strain>
    </source>
</reference>
<evidence type="ECO:0000256" key="1">
    <source>
        <dbReference type="ARBA" id="ARBA00004123"/>
    </source>
</evidence>
<dbReference type="GO" id="GO:0008270">
    <property type="term" value="F:zinc ion binding"/>
    <property type="evidence" value="ECO:0007669"/>
    <property type="project" value="UniProtKB-KW"/>
</dbReference>
<evidence type="ECO:0000256" key="5">
    <source>
        <dbReference type="ARBA" id="ARBA00022723"/>
    </source>
</evidence>
<protein>
    <recommendedName>
        <fullName evidence="11">C2H2-type domain-containing protein</fullName>
    </recommendedName>
</protein>
<keyword evidence="8" id="KW-0539">Nucleus</keyword>
<dbReference type="InterPro" id="IPR022755">
    <property type="entry name" value="Znf_C2H2_jaz"/>
</dbReference>
<dbReference type="Proteomes" id="UP000011082">
    <property type="component" value="Unassembled WGS sequence"/>
</dbReference>
<evidence type="ECO:0000259" key="11">
    <source>
        <dbReference type="PROSITE" id="PS50157"/>
    </source>
</evidence>
<organism evidence="12 13">
    <name type="scientific">Vittaforma corneae (strain ATCC 50505)</name>
    <name type="common">Microsporidian parasite</name>
    <name type="synonym">Nosema corneum</name>
    <dbReference type="NCBI Taxonomy" id="993615"/>
    <lineage>
        <taxon>Eukaryota</taxon>
        <taxon>Fungi</taxon>
        <taxon>Fungi incertae sedis</taxon>
        <taxon>Microsporidia</taxon>
        <taxon>Nosematidae</taxon>
        <taxon>Vittaforma</taxon>
    </lineage>
</organism>
<dbReference type="PROSITE" id="PS50157">
    <property type="entry name" value="ZINC_FINGER_C2H2_2"/>
    <property type="match status" value="1"/>
</dbReference>
<dbReference type="PANTHER" id="PTHR46095">
    <property type="entry name" value="ZINC FINGER PROTEIN 593"/>
    <property type="match status" value="1"/>
</dbReference>
<sequence length="104" mass="11999">MARKATRKHKKGHSKKQYAKRVLQIRGMRPLDQIQESISRGKLIEGVEELPAGGNYSCLKCDVYFRDQNTLEQHFKTKAHKKRIKEFGIKQHTSKDAEMAAGLF</sequence>
<comment type="subcellular location">
    <subcellularLocation>
        <location evidence="2">Cytoplasm</location>
    </subcellularLocation>
    <subcellularLocation>
        <location evidence="1">Nucleus</location>
    </subcellularLocation>
</comment>
<accession>L2GN48</accession>
<dbReference type="EMBL" id="JH370133">
    <property type="protein sequence ID" value="ELA42323.1"/>
    <property type="molecule type" value="Genomic_DNA"/>
</dbReference>
<dbReference type="SMART" id="SM00451">
    <property type="entry name" value="ZnF_U1"/>
    <property type="match status" value="1"/>
</dbReference>
<evidence type="ECO:0000256" key="4">
    <source>
        <dbReference type="ARBA" id="ARBA00022517"/>
    </source>
</evidence>
<dbReference type="RefSeq" id="XP_007604174.1">
    <property type="nucleotide sequence ID" value="XM_007604112.1"/>
</dbReference>
<dbReference type="Pfam" id="PF12171">
    <property type="entry name" value="zf-C2H2_jaz"/>
    <property type="match status" value="1"/>
</dbReference>
<keyword evidence="7" id="KW-0862">Zinc</keyword>
<dbReference type="SUPFAM" id="SSF57667">
    <property type="entry name" value="beta-beta-alpha zinc fingers"/>
    <property type="match status" value="1"/>
</dbReference>
<keyword evidence="6 10" id="KW-0863">Zinc-finger</keyword>
<dbReference type="OMA" id="RIKEWEM"/>
<dbReference type="InterPro" id="IPR013087">
    <property type="entry name" value="Znf_C2H2_type"/>
</dbReference>
<evidence type="ECO:0000256" key="6">
    <source>
        <dbReference type="ARBA" id="ARBA00022771"/>
    </source>
</evidence>
<dbReference type="InParanoid" id="L2GN48"/>
<dbReference type="HOGENOM" id="CLU_117291_4_0_1"/>
<dbReference type="GO" id="GO:0042254">
    <property type="term" value="P:ribosome biogenesis"/>
    <property type="evidence" value="ECO:0007669"/>
    <property type="project" value="UniProtKB-KW"/>
</dbReference>
<evidence type="ECO:0000313" key="13">
    <source>
        <dbReference type="Proteomes" id="UP000011082"/>
    </source>
</evidence>
<dbReference type="VEuPathDB" id="MicrosporidiaDB:VICG_00723"/>
<dbReference type="GO" id="GO:0005737">
    <property type="term" value="C:cytoplasm"/>
    <property type="evidence" value="ECO:0007669"/>
    <property type="project" value="UniProtKB-SubCell"/>
</dbReference>
<dbReference type="OrthoDB" id="24683at2759"/>
<dbReference type="GeneID" id="19881439"/>
<dbReference type="Gene3D" id="3.30.160.60">
    <property type="entry name" value="Classic Zinc Finger"/>
    <property type="match status" value="1"/>
</dbReference>
<dbReference type="STRING" id="993615.L2GN48"/>
<dbReference type="PROSITE" id="PS00028">
    <property type="entry name" value="ZINC_FINGER_C2H2_1"/>
    <property type="match status" value="1"/>
</dbReference>
<keyword evidence="3" id="KW-0963">Cytoplasm</keyword>
<proteinExistence type="inferred from homology"/>
<dbReference type="InterPro" id="IPR036236">
    <property type="entry name" value="Znf_C2H2_sf"/>
</dbReference>
<name>L2GN48_VITCO</name>
<evidence type="ECO:0000256" key="9">
    <source>
        <dbReference type="ARBA" id="ARBA00038064"/>
    </source>
</evidence>
<evidence type="ECO:0000256" key="10">
    <source>
        <dbReference type="PROSITE-ProRule" id="PRU00042"/>
    </source>
</evidence>